<keyword evidence="2" id="KW-0418">Kinase</keyword>
<dbReference type="PANTHER" id="PTHR18964:SF149">
    <property type="entry name" value="BIFUNCTIONAL UDP-N-ACETYLGLUCOSAMINE 2-EPIMERASE_N-ACETYLMANNOSAMINE KINASE"/>
    <property type="match status" value="1"/>
</dbReference>
<evidence type="ECO:0000313" key="3">
    <source>
        <dbReference type="Proteomes" id="UP000320593"/>
    </source>
</evidence>
<proteinExistence type="inferred from homology"/>
<dbReference type="Pfam" id="PF00480">
    <property type="entry name" value="ROK"/>
    <property type="match status" value="1"/>
</dbReference>
<dbReference type="RefSeq" id="WP_244300773.1">
    <property type="nucleotide sequence ID" value="NZ_SMLY01000085.1"/>
</dbReference>
<name>A0A562TBR0_9HYPH</name>
<dbReference type="InterPro" id="IPR036390">
    <property type="entry name" value="WH_DNA-bd_sf"/>
</dbReference>
<dbReference type="SUPFAM" id="SSF46785">
    <property type="entry name" value="Winged helix' DNA-binding domain"/>
    <property type="match status" value="1"/>
</dbReference>
<gene>
    <name evidence="2" type="ORF">JM93_01290</name>
</gene>
<dbReference type="SUPFAM" id="SSF53067">
    <property type="entry name" value="Actin-like ATPase domain"/>
    <property type="match status" value="1"/>
</dbReference>
<dbReference type="AlphaFoldDB" id="A0A562TBR0"/>
<comment type="similarity">
    <text evidence="1">Belongs to the ROK (NagC/XylR) family.</text>
</comment>
<keyword evidence="3" id="KW-1185">Reference proteome</keyword>
<dbReference type="Proteomes" id="UP000320593">
    <property type="component" value="Unassembled WGS sequence"/>
</dbReference>
<dbReference type="PANTHER" id="PTHR18964">
    <property type="entry name" value="ROK (REPRESSOR, ORF, KINASE) FAMILY"/>
    <property type="match status" value="1"/>
</dbReference>
<protein>
    <submittedName>
        <fullName evidence="2">Putative NBD/HSP70 family sugar kinase</fullName>
    </submittedName>
</protein>
<comment type="caution">
    <text evidence="2">The sequence shown here is derived from an EMBL/GenBank/DDBJ whole genome shotgun (WGS) entry which is preliminary data.</text>
</comment>
<reference evidence="2 3" key="1">
    <citation type="submission" date="2019-07" db="EMBL/GenBank/DDBJ databases">
        <title>Genomic Encyclopedia of Archaeal and Bacterial Type Strains, Phase II (KMG-II): from individual species to whole genera.</title>
        <authorList>
            <person name="Goeker M."/>
        </authorList>
    </citation>
    <scope>NUCLEOTIDE SEQUENCE [LARGE SCALE GENOMIC DNA]</scope>
    <source>
        <strain evidence="2 3">ATCC BAA-252</strain>
    </source>
</reference>
<dbReference type="InterPro" id="IPR000600">
    <property type="entry name" value="ROK"/>
</dbReference>
<evidence type="ECO:0000313" key="2">
    <source>
        <dbReference type="EMBL" id="TWI90310.1"/>
    </source>
</evidence>
<organism evidence="2 3">
    <name type="scientific">Roseibium hamelinense</name>
    <dbReference type="NCBI Taxonomy" id="150831"/>
    <lineage>
        <taxon>Bacteria</taxon>
        <taxon>Pseudomonadati</taxon>
        <taxon>Pseudomonadota</taxon>
        <taxon>Alphaproteobacteria</taxon>
        <taxon>Hyphomicrobiales</taxon>
        <taxon>Stappiaceae</taxon>
        <taxon>Roseibium</taxon>
    </lineage>
</organism>
<dbReference type="Gene3D" id="1.10.10.10">
    <property type="entry name" value="Winged helix-like DNA-binding domain superfamily/Winged helix DNA-binding domain"/>
    <property type="match status" value="1"/>
</dbReference>
<dbReference type="Gene3D" id="3.30.420.40">
    <property type="match status" value="2"/>
</dbReference>
<sequence>MAETGRTARGSNSAQLRRYNERIVLQMLRRAGVASKADLARSAKLTNAAIGGIIQALIDDGLIVETGKRHDGGRGQPATLLKLAARGAFSFGVRVDRTSLETVLIDFEGKVIGRRGHDMILPAPERALEIIEKDLSSLKELLSTDEAAHVAGIGIAQPFNLGSWLRELGLPEANFKKWDDFDLATELETRCKLPTFRENDGTAAAVAELFYGHGRQNDEFLYLFLGPAIGGGLVLNGDVVRGVSGNAGDVAMMPVPPSKLSTAPAPKKNWDILLTRASLVALARHLEPEQFSSLSRHDLQAAASEERADVGEWLEDCVDALTPSVRSAHAILDFPVVIIDSDLDQSFTSKLANLLSASLQEAAPEARMAPDILVGSFSQDASAIGAATLPLFFNFSPRATILTGGKAQGSAGAAVHEEGVPH</sequence>
<dbReference type="InterPro" id="IPR043129">
    <property type="entry name" value="ATPase_NBD"/>
</dbReference>
<dbReference type="GO" id="GO:0016301">
    <property type="term" value="F:kinase activity"/>
    <property type="evidence" value="ECO:0007669"/>
    <property type="project" value="UniProtKB-KW"/>
</dbReference>
<dbReference type="InterPro" id="IPR036388">
    <property type="entry name" value="WH-like_DNA-bd_sf"/>
</dbReference>
<accession>A0A562TBR0</accession>
<dbReference type="EMBL" id="VLLF01000002">
    <property type="protein sequence ID" value="TWI90310.1"/>
    <property type="molecule type" value="Genomic_DNA"/>
</dbReference>
<keyword evidence="2" id="KW-0808">Transferase</keyword>
<evidence type="ECO:0000256" key="1">
    <source>
        <dbReference type="ARBA" id="ARBA00006479"/>
    </source>
</evidence>